<dbReference type="SUPFAM" id="SSF55486">
    <property type="entry name" value="Metalloproteases ('zincins'), catalytic domain"/>
    <property type="match status" value="1"/>
</dbReference>
<evidence type="ECO:0000256" key="1">
    <source>
        <dbReference type="RuleBase" id="RU361183"/>
    </source>
</evidence>
<dbReference type="InterPro" id="IPR024079">
    <property type="entry name" value="MetalloPept_cat_dom_sf"/>
</dbReference>
<accession>A0A8J9WAE9</accession>
<keyword evidence="1" id="KW-0482">Metalloprotease</keyword>
<keyword evidence="1" id="KW-0862">Zinc</keyword>
<dbReference type="PANTHER" id="PTHR10127:SF901">
    <property type="entry name" value="METALLOENDOPEPTIDASE"/>
    <property type="match status" value="1"/>
</dbReference>
<keyword evidence="1" id="KW-0378">Hydrolase</keyword>
<dbReference type="InterPro" id="IPR001506">
    <property type="entry name" value="Peptidase_M12A"/>
</dbReference>
<sequence>MEIKSTPTDANAKHSPYCMKVKNFGCIELFEGGQHRQHAAMMVMAMLGFYFEVSRHDRDKYIRVHNRHIRPDKLHHFEKIRSDATLPLPYDYMSAMHPAWQFWRRIGKKGISSVATYKDQDPDGSVMKSLGQNRELLSNIDIKKINSVYGVRCFQNQRRVDLNYDSV</sequence>
<protein>
    <recommendedName>
        <fullName evidence="1">Metalloendopeptidase</fullName>
        <ecNumber evidence="1">3.4.24.-</ecNumber>
    </recommendedName>
</protein>
<dbReference type="OrthoDB" id="291007at2759"/>
<name>A0A8J9WAE9_9NEOP</name>
<keyword evidence="1" id="KW-0645">Protease</keyword>
<evidence type="ECO:0000259" key="2">
    <source>
        <dbReference type="Pfam" id="PF01400"/>
    </source>
</evidence>
<dbReference type="Proteomes" id="UP000838878">
    <property type="component" value="Chromosome 9"/>
</dbReference>
<dbReference type="AlphaFoldDB" id="A0A8J9WAE9"/>
<dbReference type="GO" id="GO:0004222">
    <property type="term" value="F:metalloendopeptidase activity"/>
    <property type="evidence" value="ECO:0007669"/>
    <property type="project" value="UniProtKB-UniRule"/>
</dbReference>
<dbReference type="EMBL" id="OV170229">
    <property type="protein sequence ID" value="CAH0731127.1"/>
    <property type="molecule type" value="Genomic_DNA"/>
</dbReference>
<feature type="non-terminal residue" evidence="3">
    <location>
        <position position="167"/>
    </location>
</feature>
<gene>
    <name evidence="3" type="ORF">BINO364_LOCUS16034</name>
</gene>
<comment type="cofactor">
    <cofactor evidence="1">
        <name>Zn(2+)</name>
        <dbReference type="ChEBI" id="CHEBI:29105"/>
    </cofactor>
    <text evidence="1">Binds 1 zinc ion per subunit.</text>
</comment>
<dbReference type="Gene3D" id="3.40.390.10">
    <property type="entry name" value="Collagenase (Catalytic Domain)"/>
    <property type="match status" value="1"/>
</dbReference>
<keyword evidence="4" id="KW-1185">Reference proteome</keyword>
<proteinExistence type="predicted"/>
<evidence type="ECO:0000313" key="3">
    <source>
        <dbReference type="EMBL" id="CAH0731127.1"/>
    </source>
</evidence>
<dbReference type="GO" id="GO:0046872">
    <property type="term" value="F:metal ion binding"/>
    <property type="evidence" value="ECO:0007669"/>
    <property type="project" value="UniProtKB-KW"/>
</dbReference>
<evidence type="ECO:0000313" key="4">
    <source>
        <dbReference type="Proteomes" id="UP000838878"/>
    </source>
</evidence>
<feature type="domain" description="Peptidase M12A" evidence="2">
    <location>
        <begin position="43"/>
        <end position="149"/>
    </location>
</feature>
<dbReference type="PRINTS" id="PR00480">
    <property type="entry name" value="ASTACIN"/>
</dbReference>
<dbReference type="GO" id="GO:0006508">
    <property type="term" value="P:proteolysis"/>
    <property type="evidence" value="ECO:0007669"/>
    <property type="project" value="UniProtKB-KW"/>
</dbReference>
<keyword evidence="1" id="KW-0479">Metal-binding</keyword>
<organism evidence="3 4">
    <name type="scientific">Brenthis ino</name>
    <name type="common">lesser marbled fritillary</name>
    <dbReference type="NCBI Taxonomy" id="405034"/>
    <lineage>
        <taxon>Eukaryota</taxon>
        <taxon>Metazoa</taxon>
        <taxon>Ecdysozoa</taxon>
        <taxon>Arthropoda</taxon>
        <taxon>Hexapoda</taxon>
        <taxon>Insecta</taxon>
        <taxon>Pterygota</taxon>
        <taxon>Neoptera</taxon>
        <taxon>Endopterygota</taxon>
        <taxon>Lepidoptera</taxon>
        <taxon>Glossata</taxon>
        <taxon>Ditrysia</taxon>
        <taxon>Papilionoidea</taxon>
        <taxon>Nymphalidae</taxon>
        <taxon>Heliconiinae</taxon>
        <taxon>Argynnini</taxon>
        <taxon>Brenthis</taxon>
    </lineage>
</organism>
<dbReference type="PANTHER" id="PTHR10127">
    <property type="entry name" value="DISCOIDIN, CUB, EGF, LAMININ , AND ZINC METALLOPROTEASE DOMAIN CONTAINING"/>
    <property type="match status" value="1"/>
</dbReference>
<dbReference type="EC" id="3.4.24.-" evidence="1"/>
<reference evidence="3" key="1">
    <citation type="submission" date="2021-12" db="EMBL/GenBank/DDBJ databases">
        <authorList>
            <person name="Martin H S."/>
        </authorList>
    </citation>
    <scope>NUCLEOTIDE SEQUENCE</scope>
</reference>
<dbReference type="Pfam" id="PF01400">
    <property type="entry name" value="Astacin"/>
    <property type="match status" value="1"/>
</dbReference>